<protein>
    <submittedName>
        <fullName evidence="11">CCA tRNA nucleotidyltransferase</fullName>
    </submittedName>
</protein>
<dbReference type="Gene3D" id="3.30.460.10">
    <property type="entry name" value="Beta Polymerase, domain 2"/>
    <property type="match status" value="1"/>
</dbReference>
<evidence type="ECO:0000256" key="7">
    <source>
        <dbReference type="ARBA" id="ARBA00022842"/>
    </source>
</evidence>
<dbReference type="GO" id="GO:0000166">
    <property type="term" value="F:nucleotide binding"/>
    <property type="evidence" value="ECO:0007669"/>
    <property type="project" value="UniProtKB-KW"/>
</dbReference>
<comment type="cofactor">
    <cofactor evidence="1">
        <name>Mg(2+)</name>
        <dbReference type="ChEBI" id="CHEBI:18420"/>
    </cofactor>
</comment>
<dbReference type="InterPro" id="IPR032828">
    <property type="entry name" value="PolyA_RNA-bd"/>
</dbReference>
<evidence type="ECO:0000259" key="9">
    <source>
        <dbReference type="Pfam" id="PF01743"/>
    </source>
</evidence>
<reference evidence="12" key="1">
    <citation type="submission" date="2018-07" db="EMBL/GenBank/DDBJ databases">
        <authorList>
            <person name="Liu B.-T."/>
            <person name="Du Z."/>
        </authorList>
    </citation>
    <scope>NUCLEOTIDE SEQUENCE [LARGE SCALE GENOMIC DNA]</scope>
    <source>
        <strain evidence="12">XYN52</strain>
    </source>
</reference>
<evidence type="ECO:0000256" key="2">
    <source>
        <dbReference type="ARBA" id="ARBA00022679"/>
    </source>
</evidence>
<sequence>MRRDAALARLRGAGWLGRARPFLAVLDGELGRTRAVGGIVRDTLLGREPGGADLDLATELLPKQVVARAEAAGLTAHPTGIDHGTVTLVLEGQTAEVTTLRQDVETFGRKARVAFGTDWRRDAARRDFTMNALYANGDGTLFDPLEGLEDCLAGRVRFIGDPDARIAEDRLRVYRYFRFAVTHGEQAFDPPALAACERAAGTLDLVSAERVGAEMLRLLAARHCALTLETMVRIGVLDRGLFDAETLHALCRLEGLAAPAGVGSRLGLMAARGGGLDRMQGLWRLSNAVIAGARDRAEGAALAAREHWAELGYRHGPEALDALLIAAALADREDGWVRAGMERAEPFVGRKFPIGGADLIGIGFAPGPELGAVLARLEAAWLESDCVPDQAALLALARGWKR</sequence>
<keyword evidence="4" id="KW-0548">Nucleotidyltransferase</keyword>
<gene>
    <name evidence="11" type="ORF">DVH29_09830</name>
</gene>
<keyword evidence="3" id="KW-0819">tRNA processing</keyword>
<comment type="similarity">
    <text evidence="8">Belongs to the tRNA nucleotidyltransferase/poly(A) polymerase family.</text>
</comment>
<organism evidence="11 12">
    <name type="scientific">Pelagibacterium lacus</name>
    <dbReference type="NCBI Taxonomy" id="2282655"/>
    <lineage>
        <taxon>Bacteria</taxon>
        <taxon>Pseudomonadati</taxon>
        <taxon>Pseudomonadota</taxon>
        <taxon>Alphaproteobacteria</taxon>
        <taxon>Hyphomicrobiales</taxon>
        <taxon>Devosiaceae</taxon>
        <taxon>Pelagibacterium</taxon>
    </lineage>
</organism>
<dbReference type="InterPro" id="IPR050264">
    <property type="entry name" value="Bact_CCA-adding_enz_type3_sf"/>
</dbReference>
<dbReference type="GO" id="GO:0046872">
    <property type="term" value="F:metal ion binding"/>
    <property type="evidence" value="ECO:0007669"/>
    <property type="project" value="UniProtKB-KW"/>
</dbReference>
<dbReference type="AlphaFoldDB" id="A0A369W646"/>
<name>A0A369W646_9HYPH</name>
<dbReference type="GO" id="GO:0008033">
    <property type="term" value="P:tRNA processing"/>
    <property type="evidence" value="ECO:0007669"/>
    <property type="project" value="UniProtKB-KW"/>
</dbReference>
<comment type="caution">
    <text evidence="11">The sequence shown here is derived from an EMBL/GenBank/DDBJ whole genome shotgun (WGS) entry which is preliminary data.</text>
</comment>
<dbReference type="PANTHER" id="PTHR46173">
    <property type="entry name" value="CCA TRNA NUCLEOTIDYLTRANSFERASE 1, MITOCHONDRIAL"/>
    <property type="match status" value="1"/>
</dbReference>
<evidence type="ECO:0000256" key="1">
    <source>
        <dbReference type="ARBA" id="ARBA00001946"/>
    </source>
</evidence>
<evidence type="ECO:0000313" key="11">
    <source>
        <dbReference type="EMBL" id="RDE08732.1"/>
    </source>
</evidence>
<evidence type="ECO:0000256" key="5">
    <source>
        <dbReference type="ARBA" id="ARBA00022723"/>
    </source>
</evidence>
<keyword evidence="5" id="KW-0479">Metal-binding</keyword>
<dbReference type="Pfam" id="PF01743">
    <property type="entry name" value="PolyA_pol"/>
    <property type="match status" value="1"/>
</dbReference>
<evidence type="ECO:0000313" key="12">
    <source>
        <dbReference type="Proteomes" id="UP000253759"/>
    </source>
</evidence>
<dbReference type="InterPro" id="IPR002646">
    <property type="entry name" value="PolA_pol_head_dom"/>
</dbReference>
<keyword evidence="6" id="KW-0547">Nucleotide-binding</keyword>
<dbReference type="PANTHER" id="PTHR46173:SF1">
    <property type="entry name" value="CCA TRNA NUCLEOTIDYLTRANSFERASE 1, MITOCHONDRIAL"/>
    <property type="match status" value="1"/>
</dbReference>
<dbReference type="EMBL" id="QQNH01000012">
    <property type="protein sequence ID" value="RDE08732.1"/>
    <property type="molecule type" value="Genomic_DNA"/>
</dbReference>
<proteinExistence type="inferred from homology"/>
<dbReference type="SUPFAM" id="SSF81301">
    <property type="entry name" value="Nucleotidyltransferase"/>
    <property type="match status" value="1"/>
</dbReference>
<dbReference type="CDD" id="cd05398">
    <property type="entry name" value="NT_ClassII-CCAase"/>
    <property type="match status" value="1"/>
</dbReference>
<evidence type="ECO:0000259" key="10">
    <source>
        <dbReference type="Pfam" id="PF12627"/>
    </source>
</evidence>
<evidence type="ECO:0000256" key="6">
    <source>
        <dbReference type="ARBA" id="ARBA00022741"/>
    </source>
</evidence>
<dbReference type="InterPro" id="IPR043519">
    <property type="entry name" value="NT_sf"/>
</dbReference>
<keyword evidence="7" id="KW-0460">Magnesium</keyword>
<dbReference type="SUPFAM" id="SSF81891">
    <property type="entry name" value="Poly A polymerase C-terminal region-like"/>
    <property type="match status" value="1"/>
</dbReference>
<evidence type="ECO:0000256" key="4">
    <source>
        <dbReference type="ARBA" id="ARBA00022695"/>
    </source>
</evidence>
<keyword evidence="8" id="KW-0694">RNA-binding</keyword>
<keyword evidence="2 8" id="KW-0808">Transferase</keyword>
<dbReference type="GO" id="GO:0000049">
    <property type="term" value="F:tRNA binding"/>
    <property type="evidence" value="ECO:0007669"/>
    <property type="project" value="TreeGrafter"/>
</dbReference>
<keyword evidence="12" id="KW-1185">Reference proteome</keyword>
<evidence type="ECO:0000256" key="3">
    <source>
        <dbReference type="ARBA" id="ARBA00022694"/>
    </source>
</evidence>
<feature type="domain" description="tRNA nucleotidyltransferase/poly(A) polymerase RNA and SrmB- binding" evidence="10">
    <location>
        <begin position="189"/>
        <end position="238"/>
    </location>
</feature>
<feature type="domain" description="Poly A polymerase head" evidence="9">
    <location>
        <begin position="34"/>
        <end position="156"/>
    </location>
</feature>
<dbReference type="OrthoDB" id="9805698at2"/>
<accession>A0A369W646</accession>
<dbReference type="Gene3D" id="1.10.3090.10">
    <property type="entry name" value="cca-adding enzyme, domain 2"/>
    <property type="match status" value="1"/>
</dbReference>
<evidence type="ECO:0000256" key="8">
    <source>
        <dbReference type="RuleBase" id="RU003953"/>
    </source>
</evidence>
<dbReference type="RefSeq" id="WP_114646002.1">
    <property type="nucleotide sequence ID" value="NZ_QQNH01000012.1"/>
</dbReference>
<dbReference type="Proteomes" id="UP000253759">
    <property type="component" value="Unassembled WGS sequence"/>
</dbReference>
<dbReference type="GO" id="GO:0016779">
    <property type="term" value="F:nucleotidyltransferase activity"/>
    <property type="evidence" value="ECO:0007669"/>
    <property type="project" value="UniProtKB-KW"/>
</dbReference>
<dbReference type="Pfam" id="PF12627">
    <property type="entry name" value="PolyA_pol_RNAbd"/>
    <property type="match status" value="1"/>
</dbReference>